<feature type="compositionally biased region" description="Basic and acidic residues" evidence="3">
    <location>
        <begin position="134"/>
        <end position="143"/>
    </location>
</feature>
<feature type="domain" description="Bromo" evidence="4">
    <location>
        <begin position="322"/>
        <end position="393"/>
    </location>
</feature>
<dbReference type="SMART" id="SM00297">
    <property type="entry name" value="BROMO"/>
    <property type="match status" value="1"/>
</dbReference>
<dbReference type="InterPro" id="IPR036427">
    <property type="entry name" value="Bromodomain-like_sf"/>
</dbReference>
<feature type="compositionally biased region" description="Basic and acidic residues" evidence="3">
    <location>
        <begin position="104"/>
        <end position="121"/>
    </location>
</feature>
<evidence type="ECO:0000313" key="6">
    <source>
        <dbReference type="Proteomes" id="UP000467840"/>
    </source>
</evidence>
<feature type="compositionally biased region" description="Basic residues" evidence="3">
    <location>
        <begin position="615"/>
        <end position="624"/>
    </location>
</feature>
<dbReference type="EMBL" id="JAAGAX010000004">
    <property type="protein sequence ID" value="KAF2317648.1"/>
    <property type="molecule type" value="Genomic_DNA"/>
</dbReference>
<accession>A0A6A6MYW8</accession>
<feature type="compositionally biased region" description="Acidic residues" evidence="3">
    <location>
        <begin position="566"/>
        <end position="577"/>
    </location>
</feature>
<dbReference type="SMART" id="SM00717">
    <property type="entry name" value="SANT"/>
    <property type="match status" value="1"/>
</dbReference>
<sequence>MAREHQRIAQPWGTLEELLLACAVNRHGTQSWDSVAVEVQNRTTTLSSLTSQHCIDKFNDLKRRFMPSNDTSASLVSMVDELRRIRVEELRREVQRRKEIRGRERAQFERRGRSGEGERDLSGTNVGKSAHGNESGDERDNRSFNESNSTSQQKAERTTMIDQNDAVNGEPDIKPKPANTNEKNPVHTGSDPEAERDWSHNGKLREVDDDENDKIPTDKKEPEIKTSQTTGGLGESNELGESVGESKREDKEKQNSDVQSSASLSLKRNNRRRKLITGGGNGVGVGSSSGEEPEGGDEVSPAMKRMPAVKSEPLVKLLGIIRSHRLGSVFERRLQSQESKRYKKLIKQHIDLQMIQCRLDGGAYSLCLQKFFRDLLLLFNNAITFFGKNSPENLAARDLLTIVRKEMTEKLCEAKPEPVTVKPIPVQQPISFSKPNKSCTIVVCGKGNSAKGISESATKKVDKKDREGENKTKANEKKIEGSFVRIEEKGTRKKMTKERSISCHRNSNNTKKNGEIKHQYGGNELSSHDALEMKVERKGSSTRKRQGAASFLKRIKQNSPSQVMENDVEDDSSEDESKDEKEKEEKGKRGRNRDGITERVTRSSRAREESGSAKRIGRPPKKQAKSTVESGGGIRKKRGRDNGDARVEVGVGGQGRGQGGDDDCCMM</sequence>
<dbReference type="Gene3D" id="1.20.920.10">
    <property type="entry name" value="Bromodomain-like"/>
    <property type="match status" value="1"/>
</dbReference>
<dbReference type="InterPro" id="IPR001487">
    <property type="entry name" value="Bromodomain"/>
</dbReference>
<dbReference type="InterPro" id="IPR001005">
    <property type="entry name" value="SANT/Myb"/>
</dbReference>
<dbReference type="SUPFAM" id="SSF47370">
    <property type="entry name" value="Bromodomain"/>
    <property type="match status" value="1"/>
</dbReference>
<feature type="compositionally biased region" description="Basic and acidic residues" evidence="3">
    <location>
        <begin position="526"/>
        <end position="539"/>
    </location>
</feature>
<comment type="caution">
    <text evidence="5">The sequence shown here is derived from an EMBL/GenBank/DDBJ whole genome shotgun (WGS) entry which is preliminary data.</text>
</comment>
<dbReference type="AlphaFoldDB" id="A0A6A6MYW8"/>
<dbReference type="PANTHER" id="PTHR37888">
    <property type="entry name" value="DNA-BINDING BROMODOMAIN-CONTAINING PROTEIN"/>
    <property type="match status" value="1"/>
</dbReference>
<dbReference type="PANTHER" id="PTHR37888:SF8">
    <property type="entry name" value="HISTONE-LYSINE N-METHYLTRANSFERASE, H3 LYSINE-79 SPECIFIC-LIKE"/>
    <property type="match status" value="1"/>
</dbReference>
<dbReference type="PROSITE" id="PS50014">
    <property type="entry name" value="BROMODOMAIN_2"/>
    <property type="match status" value="1"/>
</dbReference>
<feature type="compositionally biased region" description="Basic and acidic residues" evidence="3">
    <location>
        <begin position="578"/>
        <end position="612"/>
    </location>
</feature>
<feature type="compositionally biased region" description="Basic and acidic residues" evidence="3">
    <location>
        <begin position="193"/>
        <end position="206"/>
    </location>
</feature>
<feature type="compositionally biased region" description="Basic and acidic residues" evidence="3">
    <location>
        <begin position="244"/>
        <end position="255"/>
    </location>
</feature>
<feature type="region of interest" description="Disordered" evidence="3">
    <location>
        <begin position="454"/>
        <end position="667"/>
    </location>
</feature>
<evidence type="ECO:0000256" key="2">
    <source>
        <dbReference type="PROSITE-ProRule" id="PRU00035"/>
    </source>
</evidence>
<feature type="compositionally biased region" description="Polar residues" evidence="3">
    <location>
        <begin position="144"/>
        <end position="153"/>
    </location>
</feature>
<organism evidence="5 6">
    <name type="scientific">Hevea brasiliensis</name>
    <name type="common">Para rubber tree</name>
    <name type="synonym">Siphonia brasiliensis</name>
    <dbReference type="NCBI Taxonomy" id="3981"/>
    <lineage>
        <taxon>Eukaryota</taxon>
        <taxon>Viridiplantae</taxon>
        <taxon>Streptophyta</taxon>
        <taxon>Embryophyta</taxon>
        <taxon>Tracheophyta</taxon>
        <taxon>Spermatophyta</taxon>
        <taxon>Magnoliopsida</taxon>
        <taxon>eudicotyledons</taxon>
        <taxon>Gunneridae</taxon>
        <taxon>Pentapetalae</taxon>
        <taxon>rosids</taxon>
        <taxon>fabids</taxon>
        <taxon>Malpighiales</taxon>
        <taxon>Euphorbiaceae</taxon>
        <taxon>Crotonoideae</taxon>
        <taxon>Micrandreae</taxon>
        <taxon>Hevea</taxon>
    </lineage>
</organism>
<evidence type="ECO:0000256" key="3">
    <source>
        <dbReference type="SAM" id="MobiDB-lite"/>
    </source>
</evidence>
<reference evidence="5 6" key="1">
    <citation type="journal article" date="2020" name="Mol. Plant">
        <title>The Chromosome-Based Rubber Tree Genome Provides New Insights into Spurge Genome Evolution and Rubber Biosynthesis.</title>
        <authorList>
            <person name="Liu J."/>
            <person name="Shi C."/>
            <person name="Shi C.C."/>
            <person name="Li W."/>
            <person name="Zhang Q.J."/>
            <person name="Zhang Y."/>
            <person name="Li K."/>
            <person name="Lu H.F."/>
            <person name="Shi C."/>
            <person name="Zhu S.T."/>
            <person name="Xiao Z.Y."/>
            <person name="Nan H."/>
            <person name="Yue Y."/>
            <person name="Zhu X.G."/>
            <person name="Wu Y."/>
            <person name="Hong X.N."/>
            <person name="Fan G.Y."/>
            <person name="Tong Y."/>
            <person name="Zhang D."/>
            <person name="Mao C.L."/>
            <person name="Liu Y.L."/>
            <person name="Hao S.J."/>
            <person name="Liu W.Q."/>
            <person name="Lv M.Q."/>
            <person name="Zhang H.B."/>
            <person name="Liu Y."/>
            <person name="Hu-Tang G.R."/>
            <person name="Wang J.P."/>
            <person name="Wang J.H."/>
            <person name="Sun Y.H."/>
            <person name="Ni S.B."/>
            <person name="Chen W.B."/>
            <person name="Zhang X.C."/>
            <person name="Jiao Y.N."/>
            <person name="Eichler E.E."/>
            <person name="Li G.H."/>
            <person name="Liu X."/>
            <person name="Gao L.Z."/>
        </authorList>
    </citation>
    <scope>NUCLEOTIDE SEQUENCE [LARGE SCALE GENOMIC DNA]</scope>
    <source>
        <strain evidence="6">cv. GT1</strain>
        <tissue evidence="5">Leaf</tissue>
    </source>
</reference>
<name>A0A6A6MYW8_HEVBR</name>
<dbReference type="Proteomes" id="UP000467840">
    <property type="component" value="Chromosome 6"/>
</dbReference>
<dbReference type="Pfam" id="PF00439">
    <property type="entry name" value="Bromodomain"/>
    <property type="match status" value="1"/>
</dbReference>
<gene>
    <name evidence="5" type="ORF">GH714_039474</name>
</gene>
<feature type="compositionally biased region" description="Gly residues" evidence="3">
    <location>
        <begin position="277"/>
        <end position="287"/>
    </location>
</feature>
<evidence type="ECO:0000259" key="4">
    <source>
        <dbReference type="PROSITE" id="PS50014"/>
    </source>
</evidence>
<keyword evidence="1 2" id="KW-0103">Bromodomain</keyword>
<proteinExistence type="predicted"/>
<dbReference type="SUPFAM" id="SSF46689">
    <property type="entry name" value="Homeodomain-like"/>
    <property type="match status" value="1"/>
</dbReference>
<feature type="compositionally biased region" description="Basic and acidic residues" evidence="3">
    <location>
        <begin position="457"/>
        <end position="490"/>
    </location>
</feature>
<dbReference type="CDD" id="cd04369">
    <property type="entry name" value="Bromodomain"/>
    <property type="match status" value="1"/>
</dbReference>
<evidence type="ECO:0000313" key="5">
    <source>
        <dbReference type="EMBL" id="KAF2317648.1"/>
    </source>
</evidence>
<keyword evidence="6" id="KW-1185">Reference proteome</keyword>
<dbReference type="CDD" id="cd00167">
    <property type="entry name" value="SANT"/>
    <property type="match status" value="1"/>
</dbReference>
<feature type="region of interest" description="Disordered" evidence="3">
    <location>
        <begin position="104"/>
        <end position="301"/>
    </location>
</feature>
<dbReference type="InterPro" id="IPR009057">
    <property type="entry name" value="Homeodomain-like_sf"/>
</dbReference>
<evidence type="ECO:0000256" key="1">
    <source>
        <dbReference type="ARBA" id="ARBA00023117"/>
    </source>
</evidence>
<feature type="compositionally biased region" description="Basic and acidic residues" evidence="3">
    <location>
        <begin position="213"/>
        <end position="224"/>
    </location>
</feature>
<protein>
    <recommendedName>
        <fullName evidence="4">Bromo domain-containing protein</fullName>
    </recommendedName>
</protein>